<evidence type="ECO:0000313" key="3">
    <source>
        <dbReference type="Proteomes" id="UP000179807"/>
    </source>
</evidence>
<feature type="compositionally biased region" description="Basic and acidic residues" evidence="1">
    <location>
        <begin position="174"/>
        <end position="202"/>
    </location>
</feature>
<dbReference type="Proteomes" id="UP000179807">
    <property type="component" value="Unassembled WGS sequence"/>
</dbReference>
<sequence>MNINFNTKINTTANNSTTGGTTTNNTNPFAALGNSTLAGFGSTNKTQTTSTDANKSTTENKTPFGFAFAQPAAKADEKIDIPPELQKKTVKMALESFEKEMEEQIQQFQIRASEIKRRDRSIFDCLELLLHLGDQIQNIEEAQSELINQAEKIKREQEAFLAKLSQEGSSSEKANTEKSNTDKENTEKANSEKGNTDRNDQRNKLYNKAGQLGKKFQQMTNKLNEIKEQTDKMHKHSNKTENDIDKIKKIANCHLNAMRWIDHQTDSIEERLNSLQAQLQNF</sequence>
<dbReference type="GO" id="GO:0044613">
    <property type="term" value="C:nuclear pore central transport channel"/>
    <property type="evidence" value="ECO:0007669"/>
    <property type="project" value="TreeGrafter"/>
</dbReference>
<feature type="region of interest" description="Disordered" evidence="1">
    <location>
        <begin position="1"/>
        <end position="62"/>
    </location>
</feature>
<dbReference type="PANTHER" id="PTHR12084:SF0">
    <property type="entry name" value="NUCLEAR PORE GLYCOPROTEIN P62"/>
    <property type="match status" value="1"/>
</dbReference>
<name>A0A1J4KIY2_9EUKA</name>
<feature type="compositionally biased region" description="Polar residues" evidence="1">
    <location>
        <begin position="33"/>
        <end position="61"/>
    </location>
</feature>
<dbReference type="GO" id="GO:0005543">
    <property type="term" value="F:phospholipid binding"/>
    <property type="evidence" value="ECO:0007669"/>
    <property type="project" value="TreeGrafter"/>
</dbReference>
<feature type="compositionally biased region" description="Low complexity" evidence="1">
    <location>
        <begin position="10"/>
        <end position="27"/>
    </location>
</feature>
<organism evidence="2 3">
    <name type="scientific">Tritrichomonas foetus</name>
    <dbReference type="NCBI Taxonomy" id="1144522"/>
    <lineage>
        <taxon>Eukaryota</taxon>
        <taxon>Metamonada</taxon>
        <taxon>Parabasalia</taxon>
        <taxon>Tritrichomonadida</taxon>
        <taxon>Tritrichomonadidae</taxon>
        <taxon>Tritrichomonas</taxon>
    </lineage>
</organism>
<keyword evidence="3" id="KW-1185">Reference proteome</keyword>
<dbReference type="GO" id="GO:0006606">
    <property type="term" value="P:protein import into nucleus"/>
    <property type="evidence" value="ECO:0007669"/>
    <property type="project" value="TreeGrafter"/>
</dbReference>
<dbReference type="RefSeq" id="XP_068364431.1">
    <property type="nucleotide sequence ID" value="XM_068500694.1"/>
</dbReference>
<dbReference type="InterPro" id="IPR026010">
    <property type="entry name" value="NSP1/NUP62"/>
</dbReference>
<dbReference type="VEuPathDB" id="TrichDB:TRFO_19271"/>
<dbReference type="GeneID" id="94835398"/>
<feature type="region of interest" description="Disordered" evidence="1">
    <location>
        <begin position="164"/>
        <end position="202"/>
    </location>
</feature>
<dbReference type="GO" id="GO:0006405">
    <property type="term" value="P:RNA export from nucleus"/>
    <property type="evidence" value="ECO:0007669"/>
    <property type="project" value="TreeGrafter"/>
</dbReference>
<evidence type="ECO:0000313" key="2">
    <source>
        <dbReference type="EMBL" id="OHT11295.1"/>
    </source>
</evidence>
<evidence type="ECO:0008006" key="4">
    <source>
        <dbReference type="Google" id="ProtNLM"/>
    </source>
</evidence>
<dbReference type="AlphaFoldDB" id="A0A1J4KIY2"/>
<gene>
    <name evidence="2" type="ORF">TRFO_19271</name>
</gene>
<reference evidence="2" key="1">
    <citation type="submission" date="2016-10" db="EMBL/GenBank/DDBJ databases">
        <authorList>
            <person name="Benchimol M."/>
            <person name="Almeida L.G."/>
            <person name="Vasconcelos A.T."/>
            <person name="Perreira-Neves A."/>
            <person name="Rosa I.A."/>
            <person name="Tasca T."/>
            <person name="Bogo M.R."/>
            <person name="de Souza W."/>
        </authorList>
    </citation>
    <scope>NUCLEOTIDE SEQUENCE [LARGE SCALE GENOMIC DNA]</scope>
    <source>
        <strain evidence="2">K</strain>
    </source>
</reference>
<comment type="caution">
    <text evidence="2">The sequence shown here is derived from an EMBL/GenBank/DDBJ whole genome shotgun (WGS) entry which is preliminary data.</text>
</comment>
<dbReference type="GO" id="GO:0017056">
    <property type="term" value="F:structural constituent of nuclear pore"/>
    <property type="evidence" value="ECO:0007669"/>
    <property type="project" value="InterPro"/>
</dbReference>
<dbReference type="OrthoDB" id="344345at2759"/>
<protein>
    <recommendedName>
        <fullName evidence="4">Nucleoporin NSP1-like C-terminal domain-containing protein</fullName>
    </recommendedName>
</protein>
<accession>A0A1J4KIY2</accession>
<evidence type="ECO:0000256" key="1">
    <source>
        <dbReference type="SAM" id="MobiDB-lite"/>
    </source>
</evidence>
<proteinExistence type="predicted"/>
<dbReference type="EMBL" id="MLAK01000591">
    <property type="protein sequence ID" value="OHT11295.1"/>
    <property type="molecule type" value="Genomic_DNA"/>
</dbReference>
<dbReference type="PANTHER" id="PTHR12084">
    <property type="entry name" value="NUCLEAR PORE GLYCOPROTEIN P62-RELATED"/>
    <property type="match status" value="1"/>
</dbReference>